<evidence type="ECO:0000313" key="3">
    <source>
        <dbReference type="Proteomes" id="UP000813349"/>
    </source>
</evidence>
<dbReference type="AlphaFoldDB" id="A0ABD4R575"/>
<comment type="caution">
    <text evidence="2">The sequence shown here is derived from an EMBL/GenBank/DDBJ whole genome shotgun (WGS) entry which is preliminary data.</text>
</comment>
<keyword evidence="1" id="KW-1133">Transmembrane helix</keyword>
<reference evidence="2 3" key="1">
    <citation type="journal article" date="2021" name="Clin. Infect. Dis.">
        <title>Rapid development of cefiderocol resistance in carbapenem-resistant Enterobacter cloacae during therapy is associated with heterogeneous mutations in the catecholate siderophore receptor cira.</title>
        <authorList>
            <person name="Klein S."/>
            <person name="Boutin S."/>
            <person name="Kocer K."/>
            <person name="Fiedler M.O."/>
            <person name="Storzinger D."/>
            <person name="Weigand M.A."/>
            <person name="Tan B."/>
            <person name="Richter D."/>
            <person name="Rupp C."/>
            <person name="Mieth M."/>
            <person name="Mehrabi A."/>
            <person name="Hackert T."/>
            <person name="Zimmermann S."/>
            <person name="Heeg K."/>
            <person name="Nurjadi D."/>
        </authorList>
    </citation>
    <scope>NUCLEOTIDE SEQUENCE [LARGE SCALE GENOMIC DNA]</scope>
    <source>
        <strain evidence="2 3">BK34275</strain>
    </source>
</reference>
<name>A0ABD4R575_9ENTR</name>
<keyword evidence="1" id="KW-0812">Transmembrane</keyword>
<protein>
    <submittedName>
        <fullName evidence="2">Uncharacterized protein</fullName>
    </submittedName>
</protein>
<gene>
    <name evidence="2" type="ORF">J0A64_09375</name>
</gene>
<keyword evidence="1" id="KW-0472">Membrane</keyword>
<dbReference type="RefSeq" id="WP_021240322.1">
    <property type="nucleotide sequence ID" value="NZ_CP058637.1"/>
</dbReference>
<accession>A0ABD4R575</accession>
<dbReference type="EMBL" id="JAFKCP010000004">
    <property type="protein sequence ID" value="MBU3766810.1"/>
    <property type="molecule type" value="Genomic_DNA"/>
</dbReference>
<evidence type="ECO:0000256" key="1">
    <source>
        <dbReference type="SAM" id="Phobius"/>
    </source>
</evidence>
<dbReference type="Proteomes" id="UP000813349">
    <property type="component" value="Unassembled WGS sequence"/>
</dbReference>
<proteinExistence type="predicted"/>
<feature type="transmembrane region" description="Helical" evidence="1">
    <location>
        <begin position="131"/>
        <end position="164"/>
    </location>
</feature>
<evidence type="ECO:0000313" key="2">
    <source>
        <dbReference type="EMBL" id="MBU3766810.1"/>
    </source>
</evidence>
<sequence>MINVTLKVLALLKHITMRVEYLFQTSFSTTTRDDVIEKIKVLNKERNEIYVRYAVFTKLRRLKENGVVIERSKFFESKELPDEELSEIYENIEIVESLLETEQESAYANKNETVVNLFLLSEKKKYFKCKAIAVLTLIMSAVSVVFLNVPYWTVFIGFVLYVLFEVKDQVVSYRVAKGFFGTTTTEAIELIKFIRDNIEDIDSGDGGGTGRKVLNPIKNATIDDTLTRGELPNV</sequence>
<organism evidence="2 3">
    <name type="scientific">Enterobacter roggenkampii</name>
    <dbReference type="NCBI Taxonomy" id="1812935"/>
    <lineage>
        <taxon>Bacteria</taxon>
        <taxon>Pseudomonadati</taxon>
        <taxon>Pseudomonadota</taxon>
        <taxon>Gammaproteobacteria</taxon>
        <taxon>Enterobacterales</taxon>
        <taxon>Enterobacteriaceae</taxon>
        <taxon>Enterobacter</taxon>
        <taxon>Enterobacter cloacae complex</taxon>
    </lineage>
</organism>